<reference evidence="1" key="1">
    <citation type="submission" date="2023-07" db="EMBL/GenBank/DDBJ databases">
        <authorList>
            <person name="Peeters C."/>
        </authorList>
    </citation>
    <scope>NUCLEOTIDE SEQUENCE</scope>
    <source>
        <strain evidence="1">R-77560</strain>
    </source>
</reference>
<accession>A0AAD2F5G6</accession>
<sequence length="301" mass="32250">MLCAVLLLRLCGRSGTRTVRSYATGSTRARHVACRRASTTATSGSANSHGRGRARGAITRSAGVRGGGAGAWIRLHATGRNATSRAGISGVGGSATVGLNRIVDTLQHTVHSPRVLLVTALLGRVTRRRRRSRRCPGTITRVTGGLQSCVLRGKTSTLAGRRPGPIRPIGVSTPANAHLRIQDRLRGTRAIRSITTRCGLPDGWAIRLRLLAGAIRLQRIARNTCTVLIHTNVAHPAALVRIGRPMPFAKATSAVIAINHHTRIRSSSVRSTSRHRRVAGEIPRPPKMTVRAIRRLSTSQT</sequence>
<name>A0AAD2F5G6_9RALS</name>
<dbReference type="AlphaFoldDB" id="A0AAD2F5G6"/>
<evidence type="ECO:0000313" key="1">
    <source>
        <dbReference type="EMBL" id="CAJ0802857.1"/>
    </source>
</evidence>
<dbReference type="EMBL" id="CATZAZ010000009">
    <property type="protein sequence ID" value="CAJ0802857.1"/>
    <property type="molecule type" value="Genomic_DNA"/>
</dbReference>
<protein>
    <submittedName>
        <fullName evidence="1">Uncharacterized protein</fullName>
    </submittedName>
</protein>
<comment type="caution">
    <text evidence="1">The sequence shown here is derived from an EMBL/GenBank/DDBJ whole genome shotgun (WGS) entry which is preliminary data.</text>
</comment>
<evidence type="ECO:0000313" key="2">
    <source>
        <dbReference type="Proteomes" id="UP001189756"/>
    </source>
</evidence>
<organism evidence="1 2">
    <name type="scientific">Ralstonia thomasii</name>
    <dbReference type="NCBI Taxonomy" id="3058596"/>
    <lineage>
        <taxon>Bacteria</taxon>
        <taxon>Pseudomonadati</taxon>
        <taxon>Pseudomonadota</taxon>
        <taxon>Betaproteobacteria</taxon>
        <taxon>Burkholderiales</taxon>
        <taxon>Burkholderiaceae</taxon>
        <taxon>Ralstonia</taxon>
    </lineage>
</organism>
<dbReference type="Proteomes" id="UP001189756">
    <property type="component" value="Unassembled WGS sequence"/>
</dbReference>
<gene>
    <name evidence="1" type="ORF">R77560_03806</name>
</gene>
<proteinExistence type="predicted"/>